<comment type="caution">
    <text evidence="2">The sequence shown here is derived from an EMBL/GenBank/DDBJ whole genome shotgun (WGS) entry which is preliminary data.</text>
</comment>
<accession>A0AAD7T5E7</accession>
<dbReference type="EMBL" id="JAINUG010000012">
    <property type="protein sequence ID" value="KAJ8414699.1"/>
    <property type="molecule type" value="Genomic_DNA"/>
</dbReference>
<keyword evidence="3" id="KW-1185">Reference proteome</keyword>
<evidence type="ECO:0000256" key="1">
    <source>
        <dbReference type="SAM" id="MobiDB-lite"/>
    </source>
</evidence>
<dbReference type="AlphaFoldDB" id="A0AAD7T5E7"/>
<protein>
    <submittedName>
        <fullName evidence="2">Uncharacterized protein</fullName>
    </submittedName>
</protein>
<feature type="compositionally biased region" description="Polar residues" evidence="1">
    <location>
        <begin position="165"/>
        <end position="180"/>
    </location>
</feature>
<evidence type="ECO:0000313" key="2">
    <source>
        <dbReference type="EMBL" id="KAJ8414699.1"/>
    </source>
</evidence>
<dbReference type="Proteomes" id="UP001221898">
    <property type="component" value="Unassembled WGS sequence"/>
</dbReference>
<gene>
    <name evidence="2" type="ORF">AAFF_G00039010</name>
</gene>
<proteinExistence type="predicted"/>
<sequence>MVFHRFTNKVTAVAGQVELLERVCEGWNGGTTGPNSLFLRGAPPVGCNSHKESCFLSPAFELDNSPWRGHKYESPTREYLRRRYEWASPDLGQLRRSAYSAVTNKRIWCGVSALRHACPELGILKRISGIIRALKEEEEHVRGQQVTPHLVGMATRWRSGPGVNSELTHSQSSQQPSLRNQMDDNQEYGSCLKRSQTQSGKPLLDISVGPWLVLSDQRAVLTVLSKAGTFPCPRPILAPFSVSGWPPLPGSGVWGPGREVCDGEIKRQSAVLKAGGAKSSMVFG</sequence>
<reference evidence="2" key="1">
    <citation type="journal article" date="2023" name="Science">
        <title>Genome structures resolve the early diversification of teleost fishes.</title>
        <authorList>
            <person name="Parey E."/>
            <person name="Louis A."/>
            <person name="Montfort J."/>
            <person name="Bouchez O."/>
            <person name="Roques C."/>
            <person name="Iampietro C."/>
            <person name="Lluch J."/>
            <person name="Castinel A."/>
            <person name="Donnadieu C."/>
            <person name="Desvignes T."/>
            <person name="Floi Bucao C."/>
            <person name="Jouanno E."/>
            <person name="Wen M."/>
            <person name="Mejri S."/>
            <person name="Dirks R."/>
            <person name="Jansen H."/>
            <person name="Henkel C."/>
            <person name="Chen W.J."/>
            <person name="Zahm M."/>
            <person name="Cabau C."/>
            <person name="Klopp C."/>
            <person name="Thompson A.W."/>
            <person name="Robinson-Rechavi M."/>
            <person name="Braasch I."/>
            <person name="Lecointre G."/>
            <person name="Bobe J."/>
            <person name="Postlethwait J.H."/>
            <person name="Berthelot C."/>
            <person name="Roest Crollius H."/>
            <person name="Guiguen Y."/>
        </authorList>
    </citation>
    <scope>NUCLEOTIDE SEQUENCE</scope>
    <source>
        <strain evidence="2">NC1722</strain>
    </source>
</reference>
<organism evidence="2 3">
    <name type="scientific">Aldrovandia affinis</name>
    <dbReference type="NCBI Taxonomy" id="143900"/>
    <lineage>
        <taxon>Eukaryota</taxon>
        <taxon>Metazoa</taxon>
        <taxon>Chordata</taxon>
        <taxon>Craniata</taxon>
        <taxon>Vertebrata</taxon>
        <taxon>Euteleostomi</taxon>
        <taxon>Actinopterygii</taxon>
        <taxon>Neopterygii</taxon>
        <taxon>Teleostei</taxon>
        <taxon>Notacanthiformes</taxon>
        <taxon>Halosauridae</taxon>
        <taxon>Aldrovandia</taxon>
    </lineage>
</organism>
<evidence type="ECO:0000313" key="3">
    <source>
        <dbReference type="Proteomes" id="UP001221898"/>
    </source>
</evidence>
<feature type="region of interest" description="Disordered" evidence="1">
    <location>
        <begin position="161"/>
        <end position="184"/>
    </location>
</feature>
<name>A0AAD7T5E7_9TELE</name>